<evidence type="ECO:0000256" key="1">
    <source>
        <dbReference type="SAM" id="Phobius"/>
    </source>
</evidence>
<dbReference type="Proteomes" id="UP000182248">
    <property type="component" value="Unassembled WGS sequence"/>
</dbReference>
<keyword evidence="3" id="KW-1185">Reference proteome</keyword>
<accession>A0A1K1RKL2</accession>
<keyword evidence="1" id="KW-1133">Transmembrane helix</keyword>
<keyword evidence="1" id="KW-0812">Transmembrane</keyword>
<dbReference type="AlphaFoldDB" id="A0A1K1RKL2"/>
<evidence type="ECO:0000313" key="3">
    <source>
        <dbReference type="Proteomes" id="UP000182248"/>
    </source>
</evidence>
<dbReference type="STRING" id="1150368.SAMN02927921_03675"/>
<protein>
    <submittedName>
        <fullName evidence="2">Uncharacterized protein</fullName>
    </submittedName>
</protein>
<reference evidence="2 3" key="1">
    <citation type="submission" date="2016-11" db="EMBL/GenBank/DDBJ databases">
        <authorList>
            <person name="Jaros S."/>
            <person name="Januszkiewicz K."/>
            <person name="Wedrychowicz H."/>
        </authorList>
    </citation>
    <scope>NUCLEOTIDE SEQUENCE [LARGE SCALE GENOMIC DNA]</scope>
    <source>
        <strain evidence="2 3">CGMCC 1.12145</strain>
    </source>
</reference>
<sequence length="87" mass="10047">MILWKTTLSNFINMKYKAVLYNFLCFAVIFILTRTALHYFFPGHDLWTAIASAIVAMVLAPKFIVVRGPSGEKFFVKWLFTAPKEIK</sequence>
<organism evidence="2 3">
    <name type="scientific">Sinomicrobium oceani</name>
    <dbReference type="NCBI Taxonomy" id="1150368"/>
    <lineage>
        <taxon>Bacteria</taxon>
        <taxon>Pseudomonadati</taxon>
        <taxon>Bacteroidota</taxon>
        <taxon>Flavobacteriia</taxon>
        <taxon>Flavobacteriales</taxon>
        <taxon>Flavobacteriaceae</taxon>
        <taxon>Sinomicrobium</taxon>
    </lineage>
</organism>
<evidence type="ECO:0000313" key="2">
    <source>
        <dbReference type="EMBL" id="SFW72380.1"/>
    </source>
</evidence>
<gene>
    <name evidence="2" type="ORF">SAMN02927921_03675</name>
</gene>
<dbReference type="EMBL" id="FPJE01000027">
    <property type="protein sequence ID" value="SFW72380.1"/>
    <property type="molecule type" value="Genomic_DNA"/>
</dbReference>
<name>A0A1K1RKL2_9FLAO</name>
<keyword evidence="1" id="KW-0472">Membrane</keyword>
<feature type="transmembrane region" description="Helical" evidence="1">
    <location>
        <begin position="20"/>
        <end position="40"/>
    </location>
</feature>
<proteinExistence type="predicted"/>
<feature type="transmembrane region" description="Helical" evidence="1">
    <location>
        <begin position="46"/>
        <end position="65"/>
    </location>
</feature>